<name>A0A812IT72_SYMPI</name>
<sequence>ASSATQPALSLGKPPQASEGDTSEGPLAANEDIKEVPGEQTDEHVLPGEGPSASRAAGSVAARVPRARAAGRLRDVATHEATLHTGGTAEEAEEPDVAAESLQATLPRSTQSQQALVPQLTLEGQEISEKALECIASCSGAQPRLIVPYQPNQGIAI</sequence>
<evidence type="ECO:0000256" key="1">
    <source>
        <dbReference type="SAM" id="MobiDB-lite"/>
    </source>
</evidence>
<feature type="compositionally biased region" description="Basic and acidic residues" evidence="1">
    <location>
        <begin position="31"/>
        <end position="46"/>
    </location>
</feature>
<feature type="compositionally biased region" description="Low complexity" evidence="1">
    <location>
        <begin position="50"/>
        <end position="64"/>
    </location>
</feature>
<protein>
    <submittedName>
        <fullName evidence="2">Caltractin protein</fullName>
    </submittedName>
</protein>
<comment type="caution">
    <text evidence="2">The sequence shown here is derived from an EMBL/GenBank/DDBJ whole genome shotgun (WGS) entry which is preliminary data.</text>
</comment>
<dbReference type="Proteomes" id="UP000649617">
    <property type="component" value="Unassembled WGS sequence"/>
</dbReference>
<proteinExistence type="predicted"/>
<evidence type="ECO:0000313" key="2">
    <source>
        <dbReference type="EMBL" id="CAE7158706.1"/>
    </source>
</evidence>
<feature type="compositionally biased region" description="Polar residues" evidence="1">
    <location>
        <begin position="102"/>
        <end position="114"/>
    </location>
</feature>
<dbReference type="AlphaFoldDB" id="A0A812IT72"/>
<feature type="region of interest" description="Disordered" evidence="1">
    <location>
        <begin position="1"/>
        <end position="114"/>
    </location>
</feature>
<dbReference type="EMBL" id="CAJNIZ010000314">
    <property type="protein sequence ID" value="CAE7158706.1"/>
    <property type="molecule type" value="Genomic_DNA"/>
</dbReference>
<reference evidence="2" key="1">
    <citation type="submission" date="2021-02" db="EMBL/GenBank/DDBJ databases">
        <authorList>
            <person name="Dougan E. K."/>
            <person name="Rhodes N."/>
            <person name="Thang M."/>
            <person name="Chan C."/>
        </authorList>
    </citation>
    <scope>NUCLEOTIDE SEQUENCE</scope>
</reference>
<organism evidence="2 3">
    <name type="scientific">Symbiodinium pilosum</name>
    <name type="common">Dinoflagellate</name>
    <dbReference type="NCBI Taxonomy" id="2952"/>
    <lineage>
        <taxon>Eukaryota</taxon>
        <taxon>Sar</taxon>
        <taxon>Alveolata</taxon>
        <taxon>Dinophyceae</taxon>
        <taxon>Suessiales</taxon>
        <taxon>Symbiodiniaceae</taxon>
        <taxon>Symbiodinium</taxon>
    </lineage>
</organism>
<evidence type="ECO:0000313" key="3">
    <source>
        <dbReference type="Proteomes" id="UP000649617"/>
    </source>
</evidence>
<keyword evidence="3" id="KW-1185">Reference proteome</keyword>
<feature type="non-terminal residue" evidence="2">
    <location>
        <position position="157"/>
    </location>
</feature>
<gene>
    <name evidence="2" type="primary">Caltractin</name>
    <name evidence="2" type="ORF">SPIL2461_LOCUS424</name>
</gene>
<feature type="compositionally biased region" description="Basic and acidic residues" evidence="1">
    <location>
        <begin position="72"/>
        <end position="82"/>
    </location>
</feature>
<accession>A0A812IT72</accession>